<name>A0AAW1MDQ3_POPJA</name>
<dbReference type="Proteomes" id="UP001458880">
    <property type="component" value="Unassembled WGS sequence"/>
</dbReference>
<organism evidence="1 2">
    <name type="scientific">Popillia japonica</name>
    <name type="common">Japanese beetle</name>
    <dbReference type="NCBI Taxonomy" id="7064"/>
    <lineage>
        <taxon>Eukaryota</taxon>
        <taxon>Metazoa</taxon>
        <taxon>Ecdysozoa</taxon>
        <taxon>Arthropoda</taxon>
        <taxon>Hexapoda</taxon>
        <taxon>Insecta</taxon>
        <taxon>Pterygota</taxon>
        <taxon>Neoptera</taxon>
        <taxon>Endopterygota</taxon>
        <taxon>Coleoptera</taxon>
        <taxon>Polyphaga</taxon>
        <taxon>Scarabaeiformia</taxon>
        <taxon>Scarabaeidae</taxon>
        <taxon>Rutelinae</taxon>
        <taxon>Popillia</taxon>
    </lineage>
</organism>
<evidence type="ECO:0000313" key="1">
    <source>
        <dbReference type="EMBL" id="KAK9744266.1"/>
    </source>
</evidence>
<sequence>MEKIRAEKLQNKDAIPQNLMTTAILTYNQSVQSTTGYGPFSLLYGPYKYVNAHELHLDMVMYDKYNEKRKNEPLPFYDQLYHKQLNKGSRNKKELDANKEQNMKINEPTVYVSKQRIRKPDPRFDKINVTTIDENKTSGIRENSNKNTNIHIRKVKRIKKTFNLQDGPHQPKPGPSGRVHTVGNEITKSIEHNHVAEMAKCEAQEACNRMKEVAQQLELSIQGVIAEVPRGLSLAATAQLPLS</sequence>
<gene>
    <name evidence="1" type="ORF">QE152_g7897</name>
</gene>
<keyword evidence="2" id="KW-1185">Reference proteome</keyword>
<dbReference type="AlphaFoldDB" id="A0AAW1MDQ3"/>
<comment type="caution">
    <text evidence="1">The sequence shown here is derived from an EMBL/GenBank/DDBJ whole genome shotgun (WGS) entry which is preliminary data.</text>
</comment>
<protein>
    <submittedName>
        <fullName evidence="1">Uncharacterized protein</fullName>
    </submittedName>
</protein>
<evidence type="ECO:0000313" key="2">
    <source>
        <dbReference type="Proteomes" id="UP001458880"/>
    </source>
</evidence>
<dbReference type="EMBL" id="JASPKY010000060">
    <property type="protein sequence ID" value="KAK9744266.1"/>
    <property type="molecule type" value="Genomic_DNA"/>
</dbReference>
<reference evidence="1 2" key="1">
    <citation type="journal article" date="2024" name="BMC Genomics">
        <title>De novo assembly and annotation of Popillia japonica's genome with initial clues to its potential as an invasive pest.</title>
        <authorList>
            <person name="Cucini C."/>
            <person name="Boschi S."/>
            <person name="Funari R."/>
            <person name="Cardaioli E."/>
            <person name="Iannotti N."/>
            <person name="Marturano G."/>
            <person name="Paoli F."/>
            <person name="Bruttini M."/>
            <person name="Carapelli A."/>
            <person name="Frati F."/>
            <person name="Nardi F."/>
        </authorList>
    </citation>
    <scope>NUCLEOTIDE SEQUENCE [LARGE SCALE GENOMIC DNA]</scope>
    <source>
        <strain evidence="1">DMR45628</strain>
    </source>
</reference>
<proteinExistence type="predicted"/>
<accession>A0AAW1MDQ3</accession>